<evidence type="ECO:0000313" key="3">
    <source>
        <dbReference type="Proteomes" id="UP000314294"/>
    </source>
</evidence>
<name>A0A4Z2H6K7_9TELE</name>
<proteinExistence type="predicted"/>
<comment type="caution">
    <text evidence="2">The sequence shown here is derived from an EMBL/GenBank/DDBJ whole genome shotgun (WGS) entry which is preliminary data.</text>
</comment>
<organism evidence="2 3">
    <name type="scientific">Liparis tanakae</name>
    <name type="common">Tanaka's snailfish</name>
    <dbReference type="NCBI Taxonomy" id="230148"/>
    <lineage>
        <taxon>Eukaryota</taxon>
        <taxon>Metazoa</taxon>
        <taxon>Chordata</taxon>
        <taxon>Craniata</taxon>
        <taxon>Vertebrata</taxon>
        <taxon>Euteleostomi</taxon>
        <taxon>Actinopterygii</taxon>
        <taxon>Neopterygii</taxon>
        <taxon>Teleostei</taxon>
        <taxon>Neoteleostei</taxon>
        <taxon>Acanthomorphata</taxon>
        <taxon>Eupercaria</taxon>
        <taxon>Perciformes</taxon>
        <taxon>Cottioidei</taxon>
        <taxon>Cottales</taxon>
        <taxon>Liparidae</taxon>
        <taxon>Liparis</taxon>
    </lineage>
</organism>
<dbReference type="EMBL" id="SRLO01000319">
    <property type="protein sequence ID" value="TNN61251.1"/>
    <property type="molecule type" value="Genomic_DNA"/>
</dbReference>
<keyword evidence="3" id="KW-1185">Reference proteome</keyword>
<gene>
    <name evidence="2" type="ORF">EYF80_028546</name>
</gene>
<evidence type="ECO:0000313" key="2">
    <source>
        <dbReference type="EMBL" id="TNN61251.1"/>
    </source>
</evidence>
<feature type="region of interest" description="Disordered" evidence="1">
    <location>
        <begin position="1"/>
        <end position="26"/>
    </location>
</feature>
<sequence length="112" mass="12667">MFLKAQFASHVKGRGHSSEDSKNPQQAPEVSLYFFFPQIEQRTRGCSNSNSTPSDCARSIVINALYRDVDLRARLHTGTPCQLEEELLNKKNKNERFFPPLEGFAGDGDVMF</sequence>
<dbReference type="AlphaFoldDB" id="A0A4Z2H6K7"/>
<dbReference type="Proteomes" id="UP000314294">
    <property type="component" value="Unassembled WGS sequence"/>
</dbReference>
<protein>
    <submittedName>
        <fullName evidence="2">Uncharacterized protein</fullName>
    </submittedName>
</protein>
<reference evidence="2 3" key="1">
    <citation type="submission" date="2019-03" db="EMBL/GenBank/DDBJ databases">
        <title>First draft genome of Liparis tanakae, snailfish: a comprehensive survey of snailfish specific genes.</title>
        <authorList>
            <person name="Kim W."/>
            <person name="Song I."/>
            <person name="Jeong J.-H."/>
            <person name="Kim D."/>
            <person name="Kim S."/>
            <person name="Ryu S."/>
            <person name="Song J.Y."/>
            <person name="Lee S.K."/>
        </authorList>
    </citation>
    <scope>NUCLEOTIDE SEQUENCE [LARGE SCALE GENOMIC DNA]</scope>
    <source>
        <tissue evidence="2">Muscle</tissue>
    </source>
</reference>
<accession>A0A4Z2H6K7</accession>
<evidence type="ECO:0000256" key="1">
    <source>
        <dbReference type="SAM" id="MobiDB-lite"/>
    </source>
</evidence>